<dbReference type="PROSITE" id="PS00445">
    <property type="entry name" value="FGGY_KINASES_2"/>
    <property type="match status" value="1"/>
</dbReference>
<dbReference type="InterPro" id="IPR018483">
    <property type="entry name" value="Carb_kinase_FGGY_CS"/>
</dbReference>
<keyword evidence="4 7" id="KW-0418">Kinase</keyword>
<dbReference type="InterPro" id="IPR043129">
    <property type="entry name" value="ATPase_NBD"/>
</dbReference>
<comment type="similarity">
    <text evidence="1 7">Belongs to the FGGY kinase family.</text>
</comment>
<feature type="domain" description="Carbohydrate kinase FGGY N-terminal" evidence="8">
    <location>
        <begin position="36"/>
        <end position="284"/>
    </location>
</feature>
<evidence type="ECO:0000256" key="6">
    <source>
        <dbReference type="ARBA" id="ARBA00043149"/>
    </source>
</evidence>
<keyword evidence="3" id="KW-0547">Nucleotide-binding</keyword>
<protein>
    <recommendedName>
        <fullName evidence="6">ATP:glycerol 3-phosphotransferase</fullName>
    </recommendedName>
</protein>
<dbReference type="Pfam" id="PF02782">
    <property type="entry name" value="FGGY_C"/>
    <property type="match status" value="1"/>
</dbReference>
<dbReference type="PIRSF" id="PIRSF000538">
    <property type="entry name" value="GlpK"/>
    <property type="match status" value="1"/>
</dbReference>
<dbReference type="Pfam" id="PF00370">
    <property type="entry name" value="FGGY_N"/>
    <property type="match status" value="1"/>
</dbReference>
<accession>A0A174KSM9</accession>
<dbReference type="AlphaFoldDB" id="A0A174KSM9"/>
<name>A0A174KSM9_9FIRM</name>
<dbReference type="InterPro" id="IPR018484">
    <property type="entry name" value="FGGY_N"/>
</dbReference>
<feature type="domain" description="Carbohydrate kinase FGGY C-terminal" evidence="9">
    <location>
        <begin position="294"/>
        <end position="482"/>
    </location>
</feature>
<keyword evidence="2 7" id="KW-0808">Transferase</keyword>
<evidence type="ECO:0000256" key="1">
    <source>
        <dbReference type="ARBA" id="ARBA00009156"/>
    </source>
</evidence>
<evidence type="ECO:0000259" key="9">
    <source>
        <dbReference type="Pfam" id="PF02782"/>
    </source>
</evidence>
<evidence type="ECO:0000313" key="11">
    <source>
        <dbReference type="Proteomes" id="UP000095709"/>
    </source>
</evidence>
<organism evidence="10 11">
    <name type="scientific">Fusicatenibacter saccharivorans</name>
    <dbReference type="NCBI Taxonomy" id="1150298"/>
    <lineage>
        <taxon>Bacteria</taxon>
        <taxon>Bacillati</taxon>
        <taxon>Bacillota</taxon>
        <taxon>Clostridia</taxon>
        <taxon>Lachnospirales</taxon>
        <taxon>Lachnospiraceae</taxon>
        <taxon>Fusicatenibacter</taxon>
    </lineage>
</organism>
<proteinExistence type="inferred from homology"/>
<evidence type="ECO:0000259" key="8">
    <source>
        <dbReference type="Pfam" id="PF00370"/>
    </source>
</evidence>
<dbReference type="InterPro" id="IPR000577">
    <property type="entry name" value="Carb_kinase_FGGY"/>
</dbReference>
<dbReference type="PANTHER" id="PTHR10196">
    <property type="entry name" value="SUGAR KINASE"/>
    <property type="match status" value="1"/>
</dbReference>
<dbReference type="InterPro" id="IPR018485">
    <property type="entry name" value="FGGY_C"/>
</dbReference>
<sequence>MMFMTFLRARTVEGPGVQGRFFIYNSNGVGNMEKRYIIGIDQSTQGTKALLFDGEGHLLRRTDLPHRQIVNEKGWVSHDLNEIYRNTVQTVKTLVAESGVAPEEIAGIGISNQRETTAIWDKATGEPLEEAIVWQCGRASGIAQEIAEQGHAEEIREATGLQLSAYFPAAKMAWLLRNGGEERQKRAADGKLCLGTIDSWLVYKLTGDHAFKTDFSNASRTQLFNLKTLAWDEKICEMFGIPVCALARVCDSDAVYGTTTMEGLFSEPVPICGVLGDSHAALFGQGCLKPGMIKATYGTGSSLMMNIGDKPIQSSHGVVTSLAWGRGGKVDYVLEGNLNYTGAVITWLKDDLKLISSAKETEGLAREANPADRTYLVPAFTGLGAPYWDEKATASISGITRTTGKAEVVKAALDCIAYQITDLVRAMEQDTGMRIEELRVDGGPTRNGYLMQFQSDITNKRVNIPDAEELSGIGAAYMAGISAGVYDLEKLAGNMKRSVYEPKMDDEIREKKYAGWKKAVDGVLSK</sequence>
<dbReference type="GO" id="GO:0004370">
    <property type="term" value="F:glycerol kinase activity"/>
    <property type="evidence" value="ECO:0007669"/>
    <property type="project" value="TreeGrafter"/>
</dbReference>
<dbReference type="GO" id="GO:0005524">
    <property type="term" value="F:ATP binding"/>
    <property type="evidence" value="ECO:0007669"/>
    <property type="project" value="UniProtKB-KW"/>
</dbReference>
<dbReference type="GO" id="GO:0005829">
    <property type="term" value="C:cytosol"/>
    <property type="evidence" value="ECO:0007669"/>
    <property type="project" value="TreeGrafter"/>
</dbReference>
<evidence type="ECO:0000256" key="2">
    <source>
        <dbReference type="ARBA" id="ARBA00022679"/>
    </source>
</evidence>
<evidence type="ECO:0000256" key="3">
    <source>
        <dbReference type="ARBA" id="ARBA00022741"/>
    </source>
</evidence>
<dbReference type="PROSITE" id="PS00933">
    <property type="entry name" value="FGGY_KINASES_1"/>
    <property type="match status" value="1"/>
</dbReference>
<dbReference type="GO" id="GO:0019563">
    <property type="term" value="P:glycerol catabolic process"/>
    <property type="evidence" value="ECO:0007669"/>
    <property type="project" value="TreeGrafter"/>
</dbReference>
<dbReference type="EMBL" id="CZAL01000006">
    <property type="protein sequence ID" value="CUP15012.1"/>
    <property type="molecule type" value="Genomic_DNA"/>
</dbReference>
<keyword evidence="5" id="KW-0067">ATP-binding</keyword>
<evidence type="ECO:0000313" key="10">
    <source>
        <dbReference type="EMBL" id="CUP15012.1"/>
    </source>
</evidence>
<dbReference type="CDD" id="cd07769">
    <property type="entry name" value="ASKHA_NBD_FGGY_GK"/>
    <property type="match status" value="1"/>
</dbReference>
<evidence type="ECO:0000256" key="4">
    <source>
        <dbReference type="ARBA" id="ARBA00022777"/>
    </source>
</evidence>
<reference evidence="10 11" key="1">
    <citation type="submission" date="2015-09" db="EMBL/GenBank/DDBJ databases">
        <authorList>
            <consortium name="Pathogen Informatics"/>
        </authorList>
    </citation>
    <scope>NUCLEOTIDE SEQUENCE [LARGE SCALE GENOMIC DNA]</scope>
    <source>
        <strain evidence="10 11">2789STDY5834885</strain>
    </source>
</reference>
<evidence type="ECO:0000256" key="7">
    <source>
        <dbReference type="RuleBase" id="RU003733"/>
    </source>
</evidence>
<evidence type="ECO:0000256" key="5">
    <source>
        <dbReference type="ARBA" id="ARBA00022840"/>
    </source>
</evidence>
<dbReference type="NCBIfam" id="NF000756">
    <property type="entry name" value="PRK00047.1"/>
    <property type="match status" value="1"/>
</dbReference>
<gene>
    <name evidence="10" type="primary">glpK_2</name>
    <name evidence="10" type="ORF">ERS852498_01351</name>
</gene>
<dbReference type="PANTHER" id="PTHR10196:SF69">
    <property type="entry name" value="GLYCEROL KINASE"/>
    <property type="match status" value="1"/>
</dbReference>
<dbReference type="Gene3D" id="3.30.420.40">
    <property type="match status" value="2"/>
</dbReference>
<dbReference type="SUPFAM" id="SSF53067">
    <property type="entry name" value="Actin-like ATPase domain"/>
    <property type="match status" value="2"/>
</dbReference>
<dbReference type="Proteomes" id="UP000095709">
    <property type="component" value="Unassembled WGS sequence"/>
</dbReference>